<keyword evidence="4" id="KW-0378">Hydrolase</keyword>
<evidence type="ECO:0000256" key="4">
    <source>
        <dbReference type="ARBA" id="ARBA00022839"/>
    </source>
</evidence>
<keyword evidence="5" id="KW-0234">DNA repair</keyword>
<name>A0A9D2UWK9_9ACTN</name>
<evidence type="ECO:0000313" key="7">
    <source>
        <dbReference type="EMBL" id="HJF65320.1"/>
    </source>
</evidence>
<dbReference type="EMBL" id="DYWI01000071">
    <property type="protein sequence ID" value="HJF65320.1"/>
    <property type="molecule type" value="Genomic_DNA"/>
</dbReference>
<evidence type="ECO:0000259" key="6">
    <source>
        <dbReference type="Pfam" id="PF12705"/>
    </source>
</evidence>
<keyword evidence="3" id="KW-0347">Helicase</keyword>
<sequence>MDHVILMPGQSAVEAFRKKAARRHDALSFGATVTTPASWLEQLWDVWGDGRAIATRSQRLLGFFKALDNTPDLSSSSGMASMLMRLANEGLGGRELDAALQGECILEESFGPLLDALRAYEAILAGANLVDPGRAWGVLARRELVSRPMRVSVLGMEASNSLTAFCDSQPGVELEGEGSAQVAPAPAGVRVRFAFPAGGYARSLLLCDLLKEMLESGCSEGGVVVAARNPRVLYESIAPSLAEASVSVAFEDGVPFSATDFGRALLRVRDISTSDSVIACCTDFLLNPFSGVSSDAAYAFDAWARADRLTSKEACIDKMRAMSSSFEYFEELISSPDASVLSGVVEDRMRAAGGVSEAYRAEQLAALSMFRSVAEDARRLDASMDDCFAALEGAQVPSSRIAGEGDPLVRVMDMRRAALLEPGSFGGVVLCDMTSAAYPLNERSDAAVALLKAAGIDVGHSTLADARRVFAAAVALPARELVIERCLKNEDAAETYPAAVVEEFVDLYRNDPTDADEIDNQYALPSCFLSGIIERGEESLYENSAVSHGEQPASLVDEEPSLAHVSEGKLPHLVLPRFLPNGGVLKVPCFSASQIESYLECPQKWFSQRRLRLDDLDEGFGALEMGDFAHHALKRFYERFREEVAPKVTGELLPAARAIMHEVTADLAAEQEARNPSDNRLVPVQELERRQVQELIARLEGYLDLESRLLPGFHPAHFEYEIPVSGAVDYAGYKLIGSIDRIDVDDAGHAVIIDYKGSLSNDYDLYDSEGKERGGKVQALIYAQAVQRLLGLDVVGAIYVSYGRAAQISGAIDVRLEPRHLPGIKDKACTFAQGPLSDLLDATELRVAHALDELLSGEVAPRPARKESCKHCPEISCPQRRG</sequence>
<reference evidence="7" key="2">
    <citation type="submission" date="2021-09" db="EMBL/GenBank/DDBJ databases">
        <authorList>
            <person name="Gilroy R."/>
        </authorList>
    </citation>
    <scope>NUCLEOTIDE SEQUENCE</scope>
    <source>
        <strain evidence="7">ChiGjej6B6-11269</strain>
    </source>
</reference>
<comment type="caution">
    <text evidence="7">The sequence shown here is derived from an EMBL/GenBank/DDBJ whole genome shotgun (WGS) entry which is preliminary data.</text>
</comment>
<keyword evidence="2" id="KW-0227">DNA damage</keyword>
<dbReference type="InterPro" id="IPR038726">
    <property type="entry name" value="PDDEXK_AddAB-type"/>
</dbReference>
<dbReference type="GO" id="GO:0004386">
    <property type="term" value="F:helicase activity"/>
    <property type="evidence" value="ECO:0007669"/>
    <property type="project" value="UniProtKB-KW"/>
</dbReference>
<dbReference type="GO" id="GO:0006281">
    <property type="term" value="P:DNA repair"/>
    <property type="evidence" value="ECO:0007669"/>
    <property type="project" value="UniProtKB-KW"/>
</dbReference>
<proteinExistence type="predicted"/>
<evidence type="ECO:0000256" key="5">
    <source>
        <dbReference type="ARBA" id="ARBA00023204"/>
    </source>
</evidence>
<gene>
    <name evidence="7" type="ORF">K8U77_04280</name>
</gene>
<keyword evidence="4" id="KW-0269">Exonuclease</keyword>
<evidence type="ECO:0000256" key="1">
    <source>
        <dbReference type="ARBA" id="ARBA00022722"/>
    </source>
</evidence>
<evidence type="ECO:0000256" key="3">
    <source>
        <dbReference type="ARBA" id="ARBA00022806"/>
    </source>
</evidence>
<protein>
    <submittedName>
        <fullName evidence="7">PD-(D/E)XK nuclease family protein</fullName>
    </submittedName>
</protein>
<dbReference type="InterPro" id="IPR011604">
    <property type="entry name" value="PDDEXK-like_dom_sf"/>
</dbReference>
<evidence type="ECO:0000256" key="2">
    <source>
        <dbReference type="ARBA" id="ARBA00022763"/>
    </source>
</evidence>
<dbReference type="Proteomes" id="UP000786989">
    <property type="component" value="Unassembled WGS sequence"/>
</dbReference>
<dbReference type="GO" id="GO:0004527">
    <property type="term" value="F:exonuclease activity"/>
    <property type="evidence" value="ECO:0007669"/>
    <property type="project" value="UniProtKB-KW"/>
</dbReference>
<dbReference type="Pfam" id="PF12705">
    <property type="entry name" value="PDDEXK_1"/>
    <property type="match status" value="1"/>
</dbReference>
<feature type="domain" description="PD-(D/E)XK endonuclease-like" evidence="6">
    <location>
        <begin position="590"/>
        <end position="873"/>
    </location>
</feature>
<dbReference type="InterPro" id="IPR027417">
    <property type="entry name" value="P-loop_NTPase"/>
</dbReference>
<dbReference type="AlphaFoldDB" id="A0A9D2UWK9"/>
<dbReference type="SUPFAM" id="SSF52540">
    <property type="entry name" value="P-loop containing nucleoside triphosphate hydrolases"/>
    <property type="match status" value="1"/>
</dbReference>
<keyword evidence="3" id="KW-0067">ATP-binding</keyword>
<accession>A0A9D2UWK9</accession>
<organism evidence="7 8">
    <name type="scientific">Slackia equolifaciens</name>
    <dbReference type="NCBI Taxonomy" id="498718"/>
    <lineage>
        <taxon>Bacteria</taxon>
        <taxon>Bacillati</taxon>
        <taxon>Actinomycetota</taxon>
        <taxon>Coriobacteriia</taxon>
        <taxon>Eggerthellales</taxon>
        <taxon>Eggerthellaceae</taxon>
        <taxon>Slackia</taxon>
    </lineage>
</organism>
<reference evidence="7" key="1">
    <citation type="journal article" date="2021" name="PeerJ">
        <title>Extensive microbial diversity within the chicken gut microbiome revealed by metagenomics and culture.</title>
        <authorList>
            <person name="Gilroy R."/>
            <person name="Ravi A."/>
            <person name="Getino M."/>
            <person name="Pursley I."/>
            <person name="Horton D.L."/>
            <person name="Alikhan N.F."/>
            <person name="Baker D."/>
            <person name="Gharbi K."/>
            <person name="Hall N."/>
            <person name="Watson M."/>
            <person name="Adriaenssens E.M."/>
            <person name="Foster-Nyarko E."/>
            <person name="Jarju S."/>
            <person name="Secka A."/>
            <person name="Antonio M."/>
            <person name="Oren A."/>
            <person name="Chaudhuri R.R."/>
            <person name="La Ragione R."/>
            <person name="Hildebrand F."/>
            <person name="Pallen M.J."/>
        </authorList>
    </citation>
    <scope>NUCLEOTIDE SEQUENCE</scope>
    <source>
        <strain evidence="7">ChiGjej6B6-11269</strain>
    </source>
</reference>
<evidence type="ECO:0000313" key="8">
    <source>
        <dbReference type="Proteomes" id="UP000786989"/>
    </source>
</evidence>
<keyword evidence="3" id="KW-0547">Nucleotide-binding</keyword>
<keyword evidence="1" id="KW-0540">Nuclease</keyword>
<dbReference type="Gene3D" id="3.90.320.10">
    <property type="match status" value="1"/>
</dbReference>